<dbReference type="OMA" id="AGMVIFK"/>
<dbReference type="InterPro" id="IPR002129">
    <property type="entry name" value="PyrdxlP-dep_de-COase"/>
</dbReference>
<dbReference type="GO" id="GO:0016740">
    <property type="term" value="F:transferase activity"/>
    <property type="evidence" value="ECO:0007669"/>
    <property type="project" value="UniProtKB-KW"/>
</dbReference>
<dbReference type="AlphaFoldDB" id="A0A137P817"/>
<dbReference type="GO" id="GO:0005737">
    <property type="term" value="C:cytoplasm"/>
    <property type="evidence" value="ECO:0007669"/>
    <property type="project" value="TreeGrafter"/>
</dbReference>
<dbReference type="GO" id="GO:0030170">
    <property type="term" value="F:pyridoxal phosphate binding"/>
    <property type="evidence" value="ECO:0007669"/>
    <property type="project" value="InterPro"/>
</dbReference>
<keyword evidence="8" id="KW-0808">Transferase</keyword>
<evidence type="ECO:0000256" key="2">
    <source>
        <dbReference type="ARBA" id="ARBA00009533"/>
    </source>
</evidence>
<evidence type="ECO:0000256" key="1">
    <source>
        <dbReference type="ARBA" id="ARBA00001933"/>
    </source>
</evidence>
<gene>
    <name evidence="8" type="ORF">CONCODRAFT_17131</name>
</gene>
<dbReference type="Gene3D" id="3.90.1150.170">
    <property type="match status" value="1"/>
</dbReference>
<comment type="cofactor">
    <cofactor evidence="1 6 7">
        <name>pyridoxal 5'-phosphate</name>
        <dbReference type="ChEBI" id="CHEBI:597326"/>
    </cofactor>
</comment>
<evidence type="ECO:0000256" key="3">
    <source>
        <dbReference type="ARBA" id="ARBA00022793"/>
    </source>
</evidence>
<dbReference type="OrthoDB" id="392571at2759"/>
<sequence>MVTEPELLKSIINNNSNNEFQTGEFSGEAEEFDQLLTLIKSKLKNYINEGTNNSEACPAITPIDKRELSKVLNLNLTKKGEGHEGVDKLVDNVLKYSVNGWTPNYCDKLCSSTTPIGVMSELILGALNATAHVYHVSPCLIQMELAAGRELTNLLGYSGPSRGGLTFPGGSQSNFMAISLARNLKFPSIKINGFDGEKLAIFTPQQGHYSIDKAAISLGVGLKRVYKVPCNIDGSMIPEQLELMIQQSIRNGEQPFFVNSSAGSTVLGAFDDFGKISQICKKYDLWYHIDGSWGGSIIFSKTHRHLLNNAELSDSFTVNPHKLLGVPVQCSYLLLQDRFLLNQAHTLNADYLFHNNDTATNSTTSPDSLDPDSWLYSNMDLADGTVGCGRRPDGFKMFLTWKYVGTEGFTKRVDHALSCAQFFQHKIQQHPNFKLLVPATSLNVCFYYLPSCRDQGLFDETVLTTNSEIPQIPEHYSYITKDIIEMMKEEGKIMIDYSHSKMVFNHPKTSEASISNLINEINRFGHELME</sequence>
<evidence type="ECO:0000256" key="6">
    <source>
        <dbReference type="PIRSR" id="PIRSR602129-50"/>
    </source>
</evidence>
<accession>A0A137P817</accession>
<dbReference type="GO" id="GO:0016831">
    <property type="term" value="F:carboxy-lyase activity"/>
    <property type="evidence" value="ECO:0007669"/>
    <property type="project" value="UniProtKB-KW"/>
</dbReference>
<keyword evidence="5 7" id="KW-0456">Lyase</keyword>
<evidence type="ECO:0000313" key="8">
    <source>
        <dbReference type="EMBL" id="KXN71132.1"/>
    </source>
</evidence>
<dbReference type="PANTHER" id="PTHR45677:SF8">
    <property type="entry name" value="CYSTEINE SULFINIC ACID DECARBOXYLASE"/>
    <property type="match status" value="1"/>
</dbReference>
<evidence type="ECO:0000256" key="7">
    <source>
        <dbReference type="RuleBase" id="RU000382"/>
    </source>
</evidence>
<dbReference type="GO" id="GO:0019752">
    <property type="term" value="P:carboxylic acid metabolic process"/>
    <property type="evidence" value="ECO:0007669"/>
    <property type="project" value="InterPro"/>
</dbReference>
<dbReference type="InterPro" id="IPR015424">
    <property type="entry name" value="PyrdxlP-dep_Trfase"/>
</dbReference>
<keyword evidence="9" id="KW-1185">Reference proteome</keyword>
<dbReference type="Gene3D" id="3.40.640.10">
    <property type="entry name" value="Type I PLP-dependent aspartate aminotransferase-like (Major domain)"/>
    <property type="match status" value="1"/>
</dbReference>
<dbReference type="Proteomes" id="UP000070444">
    <property type="component" value="Unassembled WGS sequence"/>
</dbReference>
<name>A0A137P817_CONC2</name>
<dbReference type="InterPro" id="IPR015421">
    <property type="entry name" value="PyrdxlP-dep_Trfase_major"/>
</dbReference>
<dbReference type="SUPFAM" id="SSF53383">
    <property type="entry name" value="PLP-dependent transferases"/>
    <property type="match status" value="1"/>
</dbReference>
<evidence type="ECO:0000256" key="5">
    <source>
        <dbReference type="ARBA" id="ARBA00023239"/>
    </source>
</evidence>
<protein>
    <submittedName>
        <fullName evidence="8">PLP-dependent transferase</fullName>
    </submittedName>
</protein>
<dbReference type="Pfam" id="PF00282">
    <property type="entry name" value="Pyridoxal_deC"/>
    <property type="match status" value="1"/>
</dbReference>
<reference evidence="8 9" key="1">
    <citation type="journal article" date="2015" name="Genome Biol. Evol.">
        <title>Phylogenomic analyses indicate that early fungi evolved digesting cell walls of algal ancestors of land plants.</title>
        <authorList>
            <person name="Chang Y."/>
            <person name="Wang S."/>
            <person name="Sekimoto S."/>
            <person name="Aerts A.L."/>
            <person name="Choi C."/>
            <person name="Clum A."/>
            <person name="LaButti K.M."/>
            <person name="Lindquist E.A."/>
            <person name="Yee Ngan C."/>
            <person name="Ohm R.A."/>
            <person name="Salamov A.A."/>
            <person name="Grigoriev I.V."/>
            <person name="Spatafora J.W."/>
            <person name="Berbee M.L."/>
        </authorList>
    </citation>
    <scope>NUCLEOTIDE SEQUENCE [LARGE SCALE GENOMIC DNA]</scope>
    <source>
        <strain evidence="8 9">NRRL 28638</strain>
    </source>
</reference>
<evidence type="ECO:0000256" key="4">
    <source>
        <dbReference type="ARBA" id="ARBA00022898"/>
    </source>
</evidence>
<feature type="modified residue" description="N6-(pyridoxal phosphate)lysine" evidence="6">
    <location>
        <position position="322"/>
    </location>
</feature>
<dbReference type="STRING" id="796925.A0A137P817"/>
<dbReference type="EMBL" id="KQ964483">
    <property type="protein sequence ID" value="KXN71132.1"/>
    <property type="molecule type" value="Genomic_DNA"/>
</dbReference>
<organism evidence="8 9">
    <name type="scientific">Conidiobolus coronatus (strain ATCC 28846 / CBS 209.66 / NRRL 28638)</name>
    <name type="common">Delacroixia coronata</name>
    <dbReference type="NCBI Taxonomy" id="796925"/>
    <lineage>
        <taxon>Eukaryota</taxon>
        <taxon>Fungi</taxon>
        <taxon>Fungi incertae sedis</taxon>
        <taxon>Zoopagomycota</taxon>
        <taxon>Entomophthoromycotina</taxon>
        <taxon>Entomophthoromycetes</taxon>
        <taxon>Entomophthorales</taxon>
        <taxon>Ancylistaceae</taxon>
        <taxon>Conidiobolus</taxon>
    </lineage>
</organism>
<keyword evidence="4 6" id="KW-0663">Pyridoxal phosphate</keyword>
<keyword evidence="3" id="KW-0210">Decarboxylase</keyword>
<evidence type="ECO:0000313" key="9">
    <source>
        <dbReference type="Proteomes" id="UP000070444"/>
    </source>
</evidence>
<proteinExistence type="inferred from homology"/>
<dbReference type="PANTHER" id="PTHR45677">
    <property type="entry name" value="GLUTAMATE DECARBOXYLASE-RELATED"/>
    <property type="match status" value="1"/>
</dbReference>
<comment type="similarity">
    <text evidence="2 7">Belongs to the group II decarboxylase family.</text>
</comment>